<dbReference type="GO" id="GO:0006412">
    <property type="term" value="P:translation"/>
    <property type="evidence" value="ECO:0007669"/>
    <property type="project" value="InterPro"/>
</dbReference>
<name>A0A1G2HGW8_9BACT</name>
<dbReference type="NCBIfam" id="TIGR00062">
    <property type="entry name" value="L27"/>
    <property type="match status" value="1"/>
</dbReference>
<dbReference type="GO" id="GO:0005840">
    <property type="term" value="C:ribosome"/>
    <property type="evidence" value="ECO:0007669"/>
    <property type="project" value="UniProtKB-KW"/>
</dbReference>
<dbReference type="InterPro" id="IPR018261">
    <property type="entry name" value="Ribosomal_bL27_CS"/>
</dbReference>
<dbReference type="PANTHER" id="PTHR15893:SF0">
    <property type="entry name" value="LARGE RIBOSOMAL SUBUNIT PROTEIN BL27M"/>
    <property type="match status" value="1"/>
</dbReference>
<dbReference type="PROSITE" id="PS00831">
    <property type="entry name" value="RIBOSOMAL_L27"/>
    <property type="match status" value="1"/>
</dbReference>
<dbReference type="STRING" id="1802165.A3F94_00970"/>
<evidence type="ECO:0000256" key="3">
    <source>
        <dbReference type="ARBA" id="ARBA00023274"/>
    </source>
</evidence>
<evidence type="ECO:0000256" key="1">
    <source>
        <dbReference type="ARBA" id="ARBA00010797"/>
    </source>
</evidence>
<accession>A0A1G2HGW8</accession>
<dbReference type="Proteomes" id="UP000176770">
    <property type="component" value="Unassembled WGS sequence"/>
</dbReference>
<dbReference type="SUPFAM" id="SSF110324">
    <property type="entry name" value="Ribosomal L27 protein-like"/>
    <property type="match status" value="1"/>
</dbReference>
<dbReference type="EMBL" id="MHOK01000017">
    <property type="protein sequence ID" value="OGZ61752.1"/>
    <property type="molecule type" value="Genomic_DNA"/>
</dbReference>
<proteinExistence type="inferred from homology"/>
<sequence length="90" mass="10019">MAHRKAGGSTKLGRDSKSKRLGVKLFGGQKVKPGMVIIRQRGTKFLYGQNVRRGADDTLYAAAEGTVHFKTVRKKKFDGSQRKTKLVEIK</sequence>
<dbReference type="FunFam" id="2.40.50.100:FF:000020">
    <property type="entry name" value="50S ribosomal protein L27"/>
    <property type="match status" value="1"/>
</dbReference>
<organism evidence="6 7">
    <name type="scientific">Candidatus Spechtbacteria bacterium RIFCSPLOWO2_12_FULL_38_22</name>
    <dbReference type="NCBI Taxonomy" id="1802165"/>
    <lineage>
        <taxon>Bacteria</taxon>
        <taxon>Candidatus Spechtiibacteriota</taxon>
    </lineage>
</organism>
<evidence type="ECO:0000256" key="2">
    <source>
        <dbReference type="ARBA" id="ARBA00022980"/>
    </source>
</evidence>
<dbReference type="Gene3D" id="2.40.50.100">
    <property type="match status" value="1"/>
</dbReference>
<dbReference type="AlphaFoldDB" id="A0A1G2HGW8"/>
<evidence type="ECO:0000313" key="6">
    <source>
        <dbReference type="EMBL" id="OGZ61752.1"/>
    </source>
</evidence>
<comment type="caution">
    <text evidence="6">The sequence shown here is derived from an EMBL/GenBank/DDBJ whole genome shotgun (WGS) entry which is preliminary data.</text>
</comment>
<reference evidence="6 7" key="1">
    <citation type="journal article" date="2016" name="Nat. Commun.">
        <title>Thousands of microbial genomes shed light on interconnected biogeochemical processes in an aquifer system.</title>
        <authorList>
            <person name="Anantharaman K."/>
            <person name="Brown C.T."/>
            <person name="Hug L.A."/>
            <person name="Sharon I."/>
            <person name="Castelle C.J."/>
            <person name="Probst A.J."/>
            <person name="Thomas B.C."/>
            <person name="Singh A."/>
            <person name="Wilkins M.J."/>
            <person name="Karaoz U."/>
            <person name="Brodie E.L."/>
            <person name="Williams K.H."/>
            <person name="Hubbard S.S."/>
            <person name="Banfield J.F."/>
        </authorList>
    </citation>
    <scope>NUCLEOTIDE SEQUENCE [LARGE SCALE GENOMIC DNA]</scope>
</reference>
<dbReference type="GO" id="GO:1990904">
    <property type="term" value="C:ribonucleoprotein complex"/>
    <property type="evidence" value="ECO:0007669"/>
    <property type="project" value="UniProtKB-KW"/>
</dbReference>
<evidence type="ECO:0000256" key="5">
    <source>
        <dbReference type="ARBA" id="ARBA00035477"/>
    </source>
</evidence>
<evidence type="ECO:0000256" key="4">
    <source>
        <dbReference type="ARBA" id="ARBA00035175"/>
    </source>
</evidence>
<dbReference type="Pfam" id="PF01016">
    <property type="entry name" value="Ribosomal_L27"/>
    <property type="match status" value="1"/>
</dbReference>
<protein>
    <recommendedName>
        <fullName evidence="4">Large ribosomal subunit protein bL27</fullName>
    </recommendedName>
    <alternativeName>
        <fullName evidence="5">50S ribosomal protein L27</fullName>
    </alternativeName>
</protein>
<dbReference type="PANTHER" id="PTHR15893">
    <property type="entry name" value="RIBOSOMAL PROTEIN L27"/>
    <property type="match status" value="1"/>
</dbReference>
<keyword evidence="3" id="KW-0687">Ribonucleoprotein</keyword>
<dbReference type="PRINTS" id="PR00063">
    <property type="entry name" value="RIBOSOMALL27"/>
</dbReference>
<keyword evidence="2 6" id="KW-0689">Ribosomal protein</keyword>
<evidence type="ECO:0000313" key="7">
    <source>
        <dbReference type="Proteomes" id="UP000176770"/>
    </source>
</evidence>
<comment type="similarity">
    <text evidence="1">Belongs to the bacterial ribosomal protein bL27 family.</text>
</comment>
<gene>
    <name evidence="6" type="ORF">A3F94_00970</name>
</gene>
<dbReference type="InterPro" id="IPR001684">
    <property type="entry name" value="Ribosomal_bL27"/>
</dbReference>
<dbReference type="GO" id="GO:0003735">
    <property type="term" value="F:structural constituent of ribosome"/>
    <property type="evidence" value="ECO:0007669"/>
    <property type="project" value="InterPro"/>
</dbReference>